<sequence>MSDSEEPTLDVTNAFSFDVVMRHLRTHHPGCPKESCHTIAIGVSARNWHGLKLGAAVGIELQKYIPRSLTDYDELVRSKMMTRDKARSFVAPQVQEVLSRWRKPGPKLRVARPAG</sequence>
<comment type="caution">
    <text evidence="2">The sequence shown here is derived from an EMBL/GenBank/DDBJ whole genome shotgun (WGS) entry which is preliminary data.</text>
</comment>
<dbReference type="EMBL" id="JAVIIP010000022">
    <property type="protein sequence ID" value="MDX8541468.1"/>
    <property type="molecule type" value="Genomic_DNA"/>
</dbReference>
<name>A0ABU5AVY7_9HYPH</name>
<dbReference type="Pfam" id="PF10056">
    <property type="entry name" value="DUF2293"/>
    <property type="match status" value="1"/>
</dbReference>
<keyword evidence="3" id="KW-1185">Reference proteome</keyword>
<gene>
    <name evidence="2" type="ORF">RFM23_27985</name>
</gene>
<accession>A0ABU5AVY7</accession>
<reference evidence="2 3" key="1">
    <citation type="submission" date="2023-08" db="EMBL/GenBank/DDBJ databases">
        <title>Implementing the SeqCode for naming new Mesorhizobium species isolated from Vachellia karroo root nodules.</title>
        <authorList>
            <person name="Van Lill M."/>
        </authorList>
    </citation>
    <scope>NUCLEOTIDE SEQUENCE [LARGE SCALE GENOMIC DNA]</scope>
    <source>
        <strain evidence="2 3">VK4B</strain>
    </source>
</reference>
<protein>
    <submittedName>
        <fullName evidence="2">DUF2293 domain-containing protein</fullName>
    </submittedName>
</protein>
<dbReference type="InterPro" id="IPR018744">
    <property type="entry name" value="DUF2293"/>
</dbReference>
<feature type="domain" description="DUF2293" evidence="1">
    <location>
        <begin position="57"/>
        <end position="102"/>
    </location>
</feature>
<evidence type="ECO:0000259" key="1">
    <source>
        <dbReference type="Pfam" id="PF10056"/>
    </source>
</evidence>
<proteinExistence type="predicted"/>
<organism evidence="2 3">
    <name type="scientific">Mesorhizobium abyssinicae</name>
    <dbReference type="NCBI Taxonomy" id="1209958"/>
    <lineage>
        <taxon>Bacteria</taxon>
        <taxon>Pseudomonadati</taxon>
        <taxon>Pseudomonadota</taxon>
        <taxon>Alphaproteobacteria</taxon>
        <taxon>Hyphomicrobiales</taxon>
        <taxon>Phyllobacteriaceae</taxon>
        <taxon>Mesorhizobium</taxon>
    </lineage>
</organism>
<evidence type="ECO:0000313" key="3">
    <source>
        <dbReference type="Proteomes" id="UP001276564"/>
    </source>
</evidence>
<evidence type="ECO:0000313" key="2">
    <source>
        <dbReference type="EMBL" id="MDX8541468.1"/>
    </source>
</evidence>
<dbReference type="RefSeq" id="WP_320321887.1">
    <property type="nucleotide sequence ID" value="NZ_JAVIIP010000022.1"/>
</dbReference>
<dbReference type="Proteomes" id="UP001276564">
    <property type="component" value="Unassembled WGS sequence"/>
</dbReference>